<gene>
    <name evidence="1" type="ORF">CCAP1982_LOCUS12598</name>
</gene>
<evidence type="ECO:0000313" key="2">
    <source>
        <dbReference type="Proteomes" id="UP000606786"/>
    </source>
</evidence>
<accession>A0A811UY98</accession>
<evidence type="ECO:0000313" key="1">
    <source>
        <dbReference type="EMBL" id="CAD7004179.1"/>
    </source>
</evidence>
<dbReference type="EMBL" id="CAJHJT010000034">
    <property type="protein sequence ID" value="CAD7004179.1"/>
    <property type="molecule type" value="Genomic_DNA"/>
</dbReference>
<name>A0A811UY98_CERCA</name>
<proteinExistence type="predicted"/>
<keyword evidence="2" id="KW-1185">Reference proteome</keyword>
<sequence>MCCRWEKKFHNSNDWKLALALLLHNPRAYCLLEERLAIERAYDRRPCHSAGVHITEQYDRPTHFLHRVTTVCAFFRIQQYNATGSQSIATASRAERRGMRVCELNSCSYHSKVSSTREDNTIKSVRVGGSCGPRTKQAAATSLEHLSTYKQANNDWQQRQQPIFLGVYDSCYAFCVKGI</sequence>
<reference evidence="1" key="1">
    <citation type="submission" date="2020-11" db="EMBL/GenBank/DDBJ databases">
        <authorList>
            <person name="Whitehead M."/>
        </authorList>
    </citation>
    <scope>NUCLEOTIDE SEQUENCE</scope>
    <source>
        <strain evidence="1">EGII</strain>
    </source>
</reference>
<comment type="caution">
    <text evidence="1">The sequence shown here is derived from an EMBL/GenBank/DDBJ whole genome shotgun (WGS) entry which is preliminary data.</text>
</comment>
<dbReference type="AlphaFoldDB" id="A0A811UY98"/>
<organism evidence="1 2">
    <name type="scientific">Ceratitis capitata</name>
    <name type="common">Mediterranean fruit fly</name>
    <name type="synonym">Tephritis capitata</name>
    <dbReference type="NCBI Taxonomy" id="7213"/>
    <lineage>
        <taxon>Eukaryota</taxon>
        <taxon>Metazoa</taxon>
        <taxon>Ecdysozoa</taxon>
        <taxon>Arthropoda</taxon>
        <taxon>Hexapoda</taxon>
        <taxon>Insecta</taxon>
        <taxon>Pterygota</taxon>
        <taxon>Neoptera</taxon>
        <taxon>Endopterygota</taxon>
        <taxon>Diptera</taxon>
        <taxon>Brachycera</taxon>
        <taxon>Muscomorpha</taxon>
        <taxon>Tephritoidea</taxon>
        <taxon>Tephritidae</taxon>
        <taxon>Ceratitis</taxon>
        <taxon>Ceratitis</taxon>
    </lineage>
</organism>
<dbReference type="Proteomes" id="UP000606786">
    <property type="component" value="Unassembled WGS sequence"/>
</dbReference>
<protein>
    <submittedName>
        <fullName evidence="1">(Mediterranean fruit fly) hypothetical protein</fullName>
    </submittedName>
</protein>